<dbReference type="SUPFAM" id="SSF53474">
    <property type="entry name" value="alpha/beta-Hydrolases"/>
    <property type="match status" value="1"/>
</dbReference>
<dbReference type="EMBL" id="FWXN01000002">
    <property type="protein sequence ID" value="SMC38914.1"/>
    <property type="molecule type" value="Genomic_DNA"/>
</dbReference>
<dbReference type="Gene3D" id="3.40.50.1820">
    <property type="entry name" value="alpha/beta hydrolase"/>
    <property type="match status" value="1"/>
</dbReference>
<dbReference type="OrthoDB" id="8421922at2"/>
<dbReference type="RefSeq" id="WP_084449843.1">
    <property type="nucleotide sequence ID" value="NZ_FWXN01000002.1"/>
</dbReference>
<name>A0A1W1YS02_9MICO</name>
<proteinExistence type="predicted"/>
<evidence type="ECO:0000313" key="2">
    <source>
        <dbReference type="Proteomes" id="UP000192634"/>
    </source>
</evidence>
<dbReference type="Proteomes" id="UP000192634">
    <property type="component" value="Unassembled WGS sequence"/>
</dbReference>
<gene>
    <name evidence="1" type="ORF">SAMN06296429_102312</name>
</gene>
<dbReference type="InterPro" id="IPR029058">
    <property type="entry name" value="AB_hydrolase_fold"/>
</dbReference>
<dbReference type="AlphaFoldDB" id="A0A1W1YS02"/>
<sequence length="288" mass="32130">MSTEWDERTEAPVVEATGFAQAALPEVGTRQLTRLTHPDDPRLTIDTLLLRRDHPDLVVVLHGALVRKDVTLPRFEWLRTLRERPESLLFVSDPSLQVDEAIPLAWYIGPQEHDVTARLADEVTAMAGRLGARRTVFTGSSGGGYASIALAAHTPGSLAVPFSPQTRVSRYERMPVKIFRTRLFPEHPDMDSVEAAHRDRVDLTHRWAAGPDQPDAWVRLVHNSGDPGHLEDHVRPFLSAAGVDPDDLEGHPRFSLVFDDFADGHSPPRPTQMRDQLDAALAWHDAVR</sequence>
<evidence type="ECO:0008006" key="3">
    <source>
        <dbReference type="Google" id="ProtNLM"/>
    </source>
</evidence>
<reference evidence="1 2" key="1">
    <citation type="submission" date="2017-04" db="EMBL/GenBank/DDBJ databases">
        <authorList>
            <person name="Afonso C.L."/>
            <person name="Miller P.J."/>
            <person name="Scott M.A."/>
            <person name="Spackman E."/>
            <person name="Goraichik I."/>
            <person name="Dimitrov K.M."/>
            <person name="Suarez D.L."/>
            <person name="Swayne D.E."/>
        </authorList>
    </citation>
    <scope>NUCLEOTIDE SEQUENCE [LARGE SCALE GENOMIC DNA]</scope>
    <source>
        <strain evidence="1 2">CGMCC 1.12511</strain>
    </source>
</reference>
<accession>A0A1W1YS02</accession>
<evidence type="ECO:0000313" key="1">
    <source>
        <dbReference type="EMBL" id="SMC38914.1"/>
    </source>
</evidence>
<organism evidence="1 2">
    <name type="scientific">Janibacter indicus</name>
    <dbReference type="NCBI Taxonomy" id="857417"/>
    <lineage>
        <taxon>Bacteria</taxon>
        <taxon>Bacillati</taxon>
        <taxon>Actinomycetota</taxon>
        <taxon>Actinomycetes</taxon>
        <taxon>Micrococcales</taxon>
        <taxon>Intrasporangiaceae</taxon>
        <taxon>Janibacter</taxon>
    </lineage>
</organism>
<protein>
    <recommendedName>
        <fullName evidence="3">Esterase</fullName>
    </recommendedName>
</protein>